<keyword evidence="1" id="KW-0479">Metal-binding</keyword>
<evidence type="ECO:0000313" key="10">
    <source>
        <dbReference type="EMBL" id="KAF9881500.1"/>
    </source>
</evidence>
<keyword evidence="3" id="KW-0805">Transcription regulation</keyword>
<reference evidence="10" key="2">
    <citation type="submission" date="2020-11" db="EMBL/GenBank/DDBJ databases">
        <title>Whole genome sequencing of Colletotrichum sp.</title>
        <authorList>
            <person name="Li H."/>
        </authorList>
    </citation>
    <scope>NUCLEOTIDE SEQUENCE</scope>
    <source>
        <strain evidence="10">CkLH20</strain>
    </source>
</reference>
<keyword evidence="6" id="KW-0539">Nucleus</keyword>
<gene>
    <name evidence="10" type="ORF">CkaCkLH20_00646</name>
</gene>
<dbReference type="PANTHER" id="PTHR31313">
    <property type="entry name" value="TY1 ENHANCER ACTIVATOR"/>
    <property type="match status" value="1"/>
</dbReference>
<evidence type="ECO:0000256" key="5">
    <source>
        <dbReference type="ARBA" id="ARBA00023163"/>
    </source>
</evidence>
<evidence type="ECO:0000256" key="6">
    <source>
        <dbReference type="ARBA" id="ARBA00023242"/>
    </source>
</evidence>
<dbReference type="InterPro" id="IPR051615">
    <property type="entry name" value="Transcr_Regulatory_Elem"/>
</dbReference>
<dbReference type="OrthoDB" id="6486656at2759"/>
<comment type="caution">
    <text evidence="10">The sequence shown here is derived from an EMBL/GenBank/DDBJ whole genome shotgun (WGS) entry which is preliminary data.</text>
</comment>
<dbReference type="Proteomes" id="UP000781932">
    <property type="component" value="Unassembled WGS sequence"/>
</dbReference>
<dbReference type="GO" id="GO:0006351">
    <property type="term" value="P:DNA-templated transcription"/>
    <property type="evidence" value="ECO:0007669"/>
    <property type="project" value="InterPro"/>
</dbReference>
<dbReference type="GO" id="GO:0008270">
    <property type="term" value="F:zinc ion binding"/>
    <property type="evidence" value="ECO:0007669"/>
    <property type="project" value="InterPro"/>
</dbReference>
<feature type="domain" description="Xylanolytic transcriptional activator regulatory" evidence="9">
    <location>
        <begin position="160"/>
        <end position="257"/>
    </location>
</feature>
<dbReference type="GO" id="GO:0003677">
    <property type="term" value="F:DNA binding"/>
    <property type="evidence" value="ECO:0007669"/>
    <property type="project" value="UniProtKB-KW"/>
</dbReference>
<organism evidence="10 11">
    <name type="scientific">Colletotrichum karsti</name>
    <dbReference type="NCBI Taxonomy" id="1095194"/>
    <lineage>
        <taxon>Eukaryota</taxon>
        <taxon>Fungi</taxon>
        <taxon>Dikarya</taxon>
        <taxon>Ascomycota</taxon>
        <taxon>Pezizomycotina</taxon>
        <taxon>Sordariomycetes</taxon>
        <taxon>Hypocreomycetidae</taxon>
        <taxon>Glomerellales</taxon>
        <taxon>Glomerellaceae</taxon>
        <taxon>Colletotrichum</taxon>
        <taxon>Colletotrichum boninense species complex</taxon>
    </lineage>
</organism>
<dbReference type="Pfam" id="PF04082">
    <property type="entry name" value="Fungal_trans"/>
    <property type="match status" value="1"/>
</dbReference>
<protein>
    <recommendedName>
        <fullName evidence="9">Xylanolytic transcriptional activator regulatory domain-containing protein</fullName>
    </recommendedName>
</protein>
<evidence type="ECO:0000256" key="2">
    <source>
        <dbReference type="ARBA" id="ARBA00022833"/>
    </source>
</evidence>
<name>A0A9P6IJE5_9PEZI</name>
<evidence type="ECO:0000259" key="9">
    <source>
        <dbReference type="Pfam" id="PF04082"/>
    </source>
</evidence>
<evidence type="ECO:0000256" key="1">
    <source>
        <dbReference type="ARBA" id="ARBA00022723"/>
    </source>
</evidence>
<feature type="transmembrane region" description="Helical" evidence="8">
    <location>
        <begin position="388"/>
        <end position="407"/>
    </location>
</feature>
<dbReference type="EMBL" id="JAATWM020000002">
    <property type="protein sequence ID" value="KAF9881500.1"/>
    <property type="molecule type" value="Genomic_DNA"/>
</dbReference>
<keyword evidence="8" id="KW-0812">Transmembrane</keyword>
<keyword evidence="8" id="KW-1133">Transmembrane helix</keyword>
<dbReference type="CDD" id="cd12148">
    <property type="entry name" value="fungal_TF_MHR"/>
    <property type="match status" value="1"/>
</dbReference>
<reference evidence="10" key="1">
    <citation type="submission" date="2020-03" db="EMBL/GenBank/DDBJ databases">
        <authorList>
            <person name="He L."/>
        </authorList>
    </citation>
    <scope>NUCLEOTIDE SEQUENCE</scope>
    <source>
        <strain evidence="10">CkLH20</strain>
    </source>
</reference>
<dbReference type="InterPro" id="IPR007219">
    <property type="entry name" value="XnlR_reg_dom"/>
</dbReference>
<dbReference type="PANTHER" id="PTHR31313:SF81">
    <property type="entry name" value="TY1 ENHANCER ACTIVATOR"/>
    <property type="match status" value="1"/>
</dbReference>
<dbReference type="GeneID" id="62156440"/>
<keyword evidence="2" id="KW-0862">Zinc</keyword>
<evidence type="ECO:0000313" key="11">
    <source>
        <dbReference type="Proteomes" id="UP000781932"/>
    </source>
</evidence>
<evidence type="ECO:0000256" key="7">
    <source>
        <dbReference type="SAM" id="MobiDB-lite"/>
    </source>
</evidence>
<keyword evidence="11" id="KW-1185">Reference proteome</keyword>
<dbReference type="RefSeq" id="XP_038750961.1">
    <property type="nucleotide sequence ID" value="XM_038883366.1"/>
</dbReference>
<sequence length="470" mass="51722">MPELRAPISGLRTRAEGHVAQGDTHAVVCDLNQHEPSVGLAHEETVAGEASSSDSDDSDTNDENQDEDANPAGALVRDSYGRPRFIGGATHNILIEAAKSLLPAAPMTTPSSTGASHSAQSIDDLELPLFVRGKVWPDSPFIPKPETLPRPPQYIADVLISLYFDKLHYTFPVLFRPHFMRRYQKLLKAGQDCSSPKHRRFLMVFFAVCACSSSLLPSHSENELPGIEYYQKALLMSHASNGEASLERIQCLALLSIVTSICLGRPMAIQDDDCDCELPLDLRDEDLEPLDQKRRRRLATEELTTLKSSPVSGFLAFARLCRLAGKIQRLNSPLQLRKLASAGVDKLHKFLSRVDSHDQALRKWLESLPPDIQFSANSMERGPGGDPALVMCVIIFILHAGSLLNLYRCFLNYPKQSRLGEEADISGAISQCVNAAQSCINAAEIVRDLVPTSHYLAICVHYMTLSGIVL</sequence>
<evidence type="ECO:0000256" key="3">
    <source>
        <dbReference type="ARBA" id="ARBA00023015"/>
    </source>
</evidence>
<keyword evidence="5" id="KW-0804">Transcription</keyword>
<feature type="region of interest" description="Disordered" evidence="7">
    <location>
        <begin position="44"/>
        <end position="77"/>
    </location>
</feature>
<proteinExistence type="predicted"/>
<keyword evidence="4" id="KW-0238">DNA-binding</keyword>
<keyword evidence="8" id="KW-0472">Membrane</keyword>
<dbReference type="AlphaFoldDB" id="A0A9P6IJE5"/>
<accession>A0A9P6IJE5</accession>
<feature type="compositionally biased region" description="Acidic residues" evidence="7">
    <location>
        <begin position="54"/>
        <end position="69"/>
    </location>
</feature>
<evidence type="ECO:0000256" key="8">
    <source>
        <dbReference type="SAM" id="Phobius"/>
    </source>
</evidence>
<evidence type="ECO:0000256" key="4">
    <source>
        <dbReference type="ARBA" id="ARBA00023125"/>
    </source>
</evidence>